<evidence type="ECO:0000313" key="15">
    <source>
        <dbReference type="Proteomes" id="UP001244207"/>
    </source>
</evidence>
<feature type="compositionally biased region" description="Low complexity" evidence="12">
    <location>
        <begin position="35"/>
        <end position="52"/>
    </location>
</feature>
<feature type="transmembrane region" description="Helical" evidence="13">
    <location>
        <begin position="521"/>
        <end position="543"/>
    </location>
</feature>
<feature type="transmembrane region" description="Helical" evidence="13">
    <location>
        <begin position="334"/>
        <end position="357"/>
    </location>
</feature>
<evidence type="ECO:0000256" key="7">
    <source>
        <dbReference type="ARBA" id="ARBA00022824"/>
    </source>
</evidence>
<organism evidence="14 15">
    <name type="scientific">Glomerella acutata</name>
    <name type="common">Colletotrichum acutatum</name>
    <dbReference type="NCBI Taxonomy" id="27357"/>
    <lineage>
        <taxon>Eukaryota</taxon>
        <taxon>Fungi</taxon>
        <taxon>Dikarya</taxon>
        <taxon>Ascomycota</taxon>
        <taxon>Pezizomycotina</taxon>
        <taxon>Sordariomycetes</taxon>
        <taxon>Hypocreomycetidae</taxon>
        <taxon>Glomerellales</taxon>
        <taxon>Glomerellaceae</taxon>
        <taxon>Colletotrichum</taxon>
        <taxon>Colletotrichum acutatum species complex</taxon>
    </lineage>
</organism>
<reference evidence="14" key="1">
    <citation type="submission" date="2021-12" db="EMBL/GenBank/DDBJ databases">
        <title>Comparative genomics, transcriptomics and evolutionary studies reveal genomic signatures of adaptation to plant cell wall in hemibiotrophic fungi.</title>
        <authorList>
            <consortium name="DOE Joint Genome Institute"/>
            <person name="Baroncelli R."/>
            <person name="Diaz J.F."/>
            <person name="Benocci T."/>
            <person name="Peng M."/>
            <person name="Battaglia E."/>
            <person name="Haridas S."/>
            <person name="Andreopoulos W."/>
            <person name="Labutti K."/>
            <person name="Pangilinan J."/>
            <person name="Floch G.L."/>
            <person name="Makela M.R."/>
            <person name="Henrissat B."/>
            <person name="Grigoriev I.V."/>
            <person name="Crouch J.A."/>
            <person name="De Vries R.P."/>
            <person name="Sukno S.A."/>
            <person name="Thon M.R."/>
        </authorList>
    </citation>
    <scope>NUCLEOTIDE SEQUENCE</scope>
    <source>
        <strain evidence="14">CBS 112980</strain>
    </source>
</reference>
<dbReference type="Pfam" id="PF04117">
    <property type="entry name" value="Mpv17_PMP22"/>
    <property type="match status" value="1"/>
</dbReference>
<dbReference type="InterPro" id="IPR007248">
    <property type="entry name" value="Mpv17_PMP22"/>
</dbReference>
<feature type="transmembrane region" description="Helical" evidence="13">
    <location>
        <begin position="303"/>
        <end position="322"/>
    </location>
</feature>
<keyword evidence="11 13" id="KW-0472">Membrane</keyword>
<keyword evidence="8" id="KW-0653">Protein transport</keyword>
<keyword evidence="15" id="KW-1185">Reference proteome</keyword>
<evidence type="ECO:0000256" key="8">
    <source>
        <dbReference type="ARBA" id="ARBA00022927"/>
    </source>
</evidence>
<dbReference type="GO" id="GO:0000139">
    <property type="term" value="C:Golgi membrane"/>
    <property type="evidence" value="ECO:0007669"/>
    <property type="project" value="UniProtKB-SubCell"/>
</dbReference>
<comment type="similarity">
    <text evidence="4">Belongs to the YIF1 family.</text>
</comment>
<feature type="transmembrane region" description="Helical" evidence="13">
    <location>
        <begin position="377"/>
        <end position="395"/>
    </location>
</feature>
<comment type="subcellular location">
    <subcellularLocation>
        <location evidence="1">Endoplasmic reticulum membrane</location>
        <topology evidence="1">Multi-pass membrane protein</topology>
    </subcellularLocation>
    <subcellularLocation>
        <location evidence="2">Golgi apparatus membrane</location>
        <topology evidence="2">Multi-pass membrane protein</topology>
    </subcellularLocation>
</comment>
<dbReference type="PANTHER" id="PTHR14083">
    <property type="entry name" value="YIP1 INTERACTING FACTOR HOMOLOG YIF1 PROTEIN"/>
    <property type="match status" value="1"/>
</dbReference>
<evidence type="ECO:0000256" key="2">
    <source>
        <dbReference type="ARBA" id="ARBA00004653"/>
    </source>
</evidence>
<name>A0AAD8XPU1_GLOAC</name>
<dbReference type="Proteomes" id="UP001244207">
    <property type="component" value="Unassembled WGS sequence"/>
</dbReference>
<dbReference type="GO" id="GO:0015031">
    <property type="term" value="P:protein transport"/>
    <property type="evidence" value="ECO:0007669"/>
    <property type="project" value="UniProtKB-KW"/>
</dbReference>
<dbReference type="GO" id="GO:0005793">
    <property type="term" value="C:endoplasmic reticulum-Golgi intermediate compartment"/>
    <property type="evidence" value="ECO:0007669"/>
    <property type="project" value="TreeGrafter"/>
</dbReference>
<keyword evidence="7" id="KW-0256">Endoplasmic reticulum</keyword>
<evidence type="ECO:0000256" key="4">
    <source>
        <dbReference type="ARBA" id="ARBA00009727"/>
    </source>
</evidence>
<evidence type="ECO:0000256" key="13">
    <source>
        <dbReference type="SAM" id="Phobius"/>
    </source>
</evidence>
<keyword evidence="6 13" id="KW-0812">Transmembrane</keyword>
<feature type="transmembrane region" description="Helical" evidence="13">
    <location>
        <begin position="550"/>
        <end position="569"/>
    </location>
</feature>
<comment type="caution">
    <text evidence="14">The sequence shown here is derived from an EMBL/GenBank/DDBJ whole genome shotgun (WGS) entry which is preliminary data.</text>
</comment>
<feature type="transmembrane region" description="Helical" evidence="13">
    <location>
        <begin position="251"/>
        <end position="269"/>
    </location>
</feature>
<dbReference type="Pfam" id="PF03878">
    <property type="entry name" value="YIF1"/>
    <property type="match status" value="1"/>
</dbReference>
<dbReference type="GO" id="GO:0030134">
    <property type="term" value="C:COPII-coated ER to Golgi transport vesicle"/>
    <property type="evidence" value="ECO:0007669"/>
    <property type="project" value="TreeGrafter"/>
</dbReference>
<evidence type="ECO:0000256" key="10">
    <source>
        <dbReference type="ARBA" id="ARBA00023034"/>
    </source>
</evidence>
<gene>
    <name evidence="14" type="ORF">BDZ83DRAFT_714942</name>
</gene>
<evidence type="ECO:0000256" key="1">
    <source>
        <dbReference type="ARBA" id="ARBA00004477"/>
    </source>
</evidence>
<dbReference type="InterPro" id="IPR005578">
    <property type="entry name" value="Yif1_fam"/>
</dbReference>
<feature type="region of interest" description="Disordered" evidence="12">
    <location>
        <begin position="1"/>
        <end position="53"/>
    </location>
</feature>
<proteinExistence type="inferred from homology"/>
<accession>A0AAD8XPU1</accession>
<feature type="transmembrane region" description="Helical" evidence="13">
    <location>
        <begin position="221"/>
        <end position="239"/>
    </location>
</feature>
<dbReference type="RefSeq" id="XP_060371517.1">
    <property type="nucleotide sequence ID" value="XM_060511690.1"/>
</dbReference>
<feature type="transmembrane region" description="Helical" evidence="13">
    <location>
        <begin position="156"/>
        <end position="178"/>
    </location>
</feature>
<dbReference type="GO" id="GO:0005789">
    <property type="term" value="C:endoplasmic reticulum membrane"/>
    <property type="evidence" value="ECO:0007669"/>
    <property type="project" value="UniProtKB-SubCell"/>
</dbReference>
<dbReference type="EMBL" id="JAHMHS010000002">
    <property type="protein sequence ID" value="KAK1731462.1"/>
    <property type="molecule type" value="Genomic_DNA"/>
</dbReference>
<keyword evidence="10" id="KW-0333">Golgi apparatus</keyword>
<dbReference type="GeneID" id="85395588"/>
<dbReference type="PANTHER" id="PTHR14083:SF0">
    <property type="entry name" value="YIP1D-INTERACTING FACTOR 1, ISOFORM C"/>
    <property type="match status" value="1"/>
</dbReference>
<sequence>MQRPQTYGQSPPLHHPVPQHVSTVPQLRSPPPPVSQSQSQQGYGGSPYQQQGGTSGNVFGAYGQFMNDPTAQVAAQFGQTAFKHGQEYMEQNFNRYVNVNALKHYFNVSNSYVINKIVLVLFPWRHKPWSRKQSVGPSGQEGWYLPPRDDINSPDMYIPVMAVVTYILLSTLLAGLRGQFQPELLGYTASTALVIVMAEILGLKLGCYLLGISNDSQLYDLIAYSGYKFVGIIVTVTVAEILNGGKGTGGWIGWGVFLYTFLANSLFLMRSLKYVLLPENAANGAGPMQTGDSRAKRNQRTQFLFFYSYVVQLLFMWILSLLPVCHSPNKVALLAYLQVTIMALPPIVTATLQSAALSGTSNILAQVLTAYQTDKQLVIDWVPVFQFIIFTLLSTPPNFLWQGFLEESFPAYHVSPTKKAIASAAANDDKALDREAREDQLVEPKLNIRNTLIKLALDQTVGAALNTLAFSMFMHSIQTAMVRPEHLAAAQHSGTFLFSRGAIDYSNVDWRSVVDKSQLEFVPIFIAGLKLWPMVSLVNFAFIKSIEGRNLVGSLAGVAWGIYMSLVAAR</sequence>
<evidence type="ECO:0000256" key="12">
    <source>
        <dbReference type="SAM" id="MobiDB-lite"/>
    </source>
</evidence>
<dbReference type="AlphaFoldDB" id="A0AAD8XPU1"/>
<evidence type="ECO:0000256" key="5">
    <source>
        <dbReference type="ARBA" id="ARBA00022448"/>
    </source>
</evidence>
<keyword evidence="9 13" id="KW-1133">Transmembrane helix</keyword>
<dbReference type="GO" id="GO:0006888">
    <property type="term" value="P:endoplasmic reticulum to Golgi vesicle-mediated transport"/>
    <property type="evidence" value="ECO:0007669"/>
    <property type="project" value="InterPro"/>
</dbReference>
<evidence type="ECO:0000256" key="11">
    <source>
        <dbReference type="ARBA" id="ARBA00023136"/>
    </source>
</evidence>
<evidence type="ECO:0000256" key="6">
    <source>
        <dbReference type="ARBA" id="ARBA00022692"/>
    </source>
</evidence>
<evidence type="ECO:0000256" key="3">
    <source>
        <dbReference type="ARBA" id="ARBA00006824"/>
    </source>
</evidence>
<protein>
    <submittedName>
        <fullName evidence="14">YIF1-domain-containing protein</fullName>
    </submittedName>
</protein>
<evidence type="ECO:0000256" key="9">
    <source>
        <dbReference type="ARBA" id="ARBA00022989"/>
    </source>
</evidence>
<keyword evidence="5" id="KW-0813">Transport</keyword>
<feature type="transmembrane region" description="Helical" evidence="13">
    <location>
        <begin position="184"/>
        <end position="209"/>
    </location>
</feature>
<evidence type="ECO:0000313" key="14">
    <source>
        <dbReference type="EMBL" id="KAK1731462.1"/>
    </source>
</evidence>
<comment type="similarity">
    <text evidence="3">Belongs to the peroxisomal membrane protein PXMP2/4 family.</text>
</comment>